<evidence type="ECO:0000313" key="3">
    <source>
        <dbReference type="Proteomes" id="UP001152888"/>
    </source>
</evidence>
<proteinExistence type="predicted"/>
<feature type="compositionally biased region" description="Polar residues" evidence="1">
    <location>
        <begin position="10"/>
        <end position="19"/>
    </location>
</feature>
<sequence length="92" mass="10341">METVQGGSGNAASTMPIQTESRKQTVDVLRVELEMVRQELSKKDDDKTVERLMMTIEAQQRTTNDLTAKLDVLLKTQVPSHLNTEHSSQTLQ</sequence>
<dbReference type="AlphaFoldDB" id="A0A9P0MIF5"/>
<evidence type="ECO:0000313" key="2">
    <source>
        <dbReference type="EMBL" id="CAH2013537.1"/>
    </source>
</evidence>
<dbReference type="Proteomes" id="UP001152888">
    <property type="component" value="Unassembled WGS sequence"/>
</dbReference>
<evidence type="ECO:0000256" key="1">
    <source>
        <dbReference type="SAM" id="MobiDB-lite"/>
    </source>
</evidence>
<feature type="region of interest" description="Disordered" evidence="1">
    <location>
        <begin position="1"/>
        <end position="23"/>
    </location>
</feature>
<organism evidence="2 3">
    <name type="scientific">Acanthoscelides obtectus</name>
    <name type="common">Bean weevil</name>
    <name type="synonym">Bruchus obtectus</name>
    <dbReference type="NCBI Taxonomy" id="200917"/>
    <lineage>
        <taxon>Eukaryota</taxon>
        <taxon>Metazoa</taxon>
        <taxon>Ecdysozoa</taxon>
        <taxon>Arthropoda</taxon>
        <taxon>Hexapoda</taxon>
        <taxon>Insecta</taxon>
        <taxon>Pterygota</taxon>
        <taxon>Neoptera</taxon>
        <taxon>Endopterygota</taxon>
        <taxon>Coleoptera</taxon>
        <taxon>Polyphaga</taxon>
        <taxon>Cucujiformia</taxon>
        <taxon>Chrysomeloidea</taxon>
        <taxon>Chrysomelidae</taxon>
        <taxon>Bruchinae</taxon>
        <taxon>Bruchini</taxon>
        <taxon>Acanthoscelides</taxon>
    </lineage>
</organism>
<name>A0A9P0MIF5_ACAOB</name>
<reference evidence="2" key="1">
    <citation type="submission" date="2022-03" db="EMBL/GenBank/DDBJ databases">
        <authorList>
            <person name="Sayadi A."/>
        </authorList>
    </citation>
    <scope>NUCLEOTIDE SEQUENCE</scope>
</reference>
<gene>
    <name evidence="2" type="ORF">ACAOBT_LOCUS33526</name>
</gene>
<accession>A0A9P0MIF5</accession>
<dbReference type="EMBL" id="CAKOFQ010008339">
    <property type="protein sequence ID" value="CAH2013537.1"/>
    <property type="molecule type" value="Genomic_DNA"/>
</dbReference>
<comment type="caution">
    <text evidence="2">The sequence shown here is derived from an EMBL/GenBank/DDBJ whole genome shotgun (WGS) entry which is preliminary data.</text>
</comment>
<keyword evidence="3" id="KW-1185">Reference proteome</keyword>
<protein>
    <submittedName>
        <fullName evidence="2">Uncharacterized protein</fullName>
    </submittedName>
</protein>